<proteinExistence type="inferred from homology"/>
<feature type="transmembrane region" description="Helical" evidence="19">
    <location>
        <begin position="230"/>
        <end position="249"/>
    </location>
</feature>
<evidence type="ECO:0000256" key="11">
    <source>
        <dbReference type="ARBA" id="ARBA00022842"/>
    </source>
</evidence>
<feature type="transmembrane region" description="Helical" evidence="19">
    <location>
        <begin position="200"/>
        <end position="218"/>
    </location>
</feature>
<feature type="transmembrane region" description="Helical" evidence="19">
    <location>
        <begin position="173"/>
        <end position="194"/>
    </location>
</feature>
<dbReference type="PANTHER" id="PTHR34148">
    <property type="entry name" value="ADENOSYLCOBINAMIDE-GDP RIBAZOLETRANSFERASE"/>
    <property type="match status" value="1"/>
</dbReference>
<dbReference type="EMBL" id="JBHRTN010000002">
    <property type="protein sequence ID" value="MFC3123555.1"/>
    <property type="molecule type" value="Genomic_DNA"/>
</dbReference>
<evidence type="ECO:0000313" key="21">
    <source>
        <dbReference type="Proteomes" id="UP001595593"/>
    </source>
</evidence>
<evidence type="ECO:0000256" key="19">
    <source>
        <dbReference type="HAMAP-Rule" id="MF_00719"/>
    </source>
</evidence>
<keyword evidence="8 19" id="KW-0169">Cobalamin biosynthesis</keyword>
<evidence type="ECO:0000256" key="3">
    <source>
        <dbReference type="ARBA" id="ARBA00004663"/>
    </source>
</evidence>
<protein>
    <recommendedName>
        <fullName evidence="6 19">Adenosylcobinamide-GDP ribazoletransferase</fullName>
        <ecNumber evidence="5 19">2.7.8.26</ecNumber>
    </recommendedName>
    <alternativeName>
        <fullName evidence="16 19">Cobalamin synthase</fullName>
    </alternativeName>
    <alternativeName>
        <fullName evidence="15 19">Cobalamin-5'-phosphate synthase</fullName>
    </alternativeName>
</protein>
<sequence>MIRARLAEFGAALGLLTRLPAGWLPQPTDFGAALARSVWCWPLIGAALGALGGLVQTALTALGLPPGLAACWALAAMLMASGALHEDGLADTADGFGGGHSRARKLDIMRDSRIGSYGVLALILSLGLRGAALASLAHPLAAMAVAAGLGRLALLGPLMALPPARSDGLSAGLGRPGAVPAFLALALMAALGLALLPAGLALGATLAALLAATLVTMLARRQIGGQTGDVLGAAAVLAESAALSVLTLAG</sequence>
<evidence type="ECO:0000313" key="20">
    <source>
        <dbReference type="EMBL" id="MFC3123555.1"/>
    </source>
</evidence>
<comment type="pathway">
    <text evidence="3 19">Cofactor biosynthesis; adenosylcobalamin biosynthesis; adenosylcobalamin from cob(II)yrinate a,c-diamide: step 7/7.</text>
</comment>
<evidence type="ECO:0000256" key="5">
    <source>
        <dbReference type="ARBA" id="ARBA00013200"/>
    </source>
</evidence>
<dbReference type="InterPro" id="IPR003805">
    <property type="entry name" value="CobS"/>
</dbReference>
<dbReference type="HAMAP" id="MF_00719">
    <property type="entry name" value="CobS"/>
    <property type="match status" value="1"/>
</dbReference>
<evidence type="ECO:0000256" key="10">
    <source>
        <dbReference type="ARBA" id="ARBA00022692"/>
    </source>
</evidence>
<evidence type="ECO:0000256" key="4">
    <source>
        <dbReference type="ARBA" id="ARBA00010561"/>
    </source>
</evidence>
<evidence type="ECO:0000256" key="12">
    <source>
        <dbReference type="ARBA" id="ARBA00022989"/>
    </source>
</evidence>
<organism evidence="20 21">
    <name type="scientific">Teichococcus globiformis</name>
    <dbReference type="NCBI Taxonomy" id="2307229"/>
    <lineage>
        <taxon>Bacteria</taxon>
        <taxon>Pseudomonadati</taxon>
        <taxon>Pseudomonadota</taxon>
        <taxon>Alphaproteobacteria</taxon>
        <taxon>Acetobacterales</taxon>
        <taxon>Roseomonadaceae</taxon>
        <taxon>Roseomonas</taxon>
    </lineage>
</organism>
<dbReference type="Pfam" id="PF02654">
    <property type="entry name" value="CobS"/>
    <property type="match status" value="1"/>
</dbReference>
<dbReference type="RefSeq" id="WP_379592544.1">
    <property type="nucleotide sequence ID" value="NZ_JBHRTN010000002.1"/>
</dbReference>
<evidence type="ECO:0000256" key="15">
    <source>
        <dbReference type="ARBA" id="ARBA00032605"/>
    </source>
</evidence>
<keyword evidence="10 19" id="KW-0812">Transmembrane</keyword>
<evidence type="ECO:0000256" key="9">
    <source>
        <dbReference type="ARBA" id="ARBA00022679"/>
    </source>
</evidence>
<keyword evidence="11 19" id="KW-0460">Magnesium</keyword>
<keyword evidence="7 19" id="KW-1003">Cell membrane</keyword>
<dbReference type="GO" id="GO:0051073">
    <property type="term" value="F:adenosylcobinamide-GDP ribazoletransferase activity"/>
    <property type="evidence" value="ECO:0007669"/>
    <property type="project" value="UniProtKB-EC"/>
</dbReference>
<comment type="catalytic activity">
    <reaction evidence="17 19">
        <text>alpha-ribazole + adenosylcob(III)inamide-GDP = adenosylcob(III)alamin + GMP + H(+)</text>
        <dbReference type="Rhea" id="RHEA:16049"/>
        <dbReference type="ChEBI" id="CHEBI:10329"/>
        <dbReference type="ChEBI" id="CHEBI:15378"/>
        <dbReference type="ChEBI" id="CHEBI:18408"/>
        <dbReference type="ChEBI" id="CHEBI:58115"/>
        <dbReference type="ChEBI" id="CHEBI:60487"/>
        <dbReference type="EC" id="2.7.8.26"/>
    </reaction>
</comment>
<evidence type="ECO:0000256" key="2">
    <source>
        <dbReference type="ARBA" id="ARBA00004651"/>
    </source>
</evidence>
<feature type="transmembrane region" description="Helical" evidence="19">
    <location>
        <begin position="59"/>
        <end position="80"/>
    </location>
</feature>
<gene>
    <name evidence="19 20" type="primary">cobS</name>
    <name evidence="20" type="ORF">ACFOD4_00665</name>
</gene>
<feature type="transmembrane region" description="Helical" evidence="19">
    <location>
        <begin position="114"/>
        <end position="134"/>
    </location>
</feature>
<keyword evidence="13 19" id="KW-0472">Membrane</keyword>
<feature type="transmembrane region" description="Helical" evidence="19">
    <location>
        <begin position="140"/>
        <end position="161"/>
    </location>
</feature>
<comment type="catalytic activity">
    <reaction evidence="18 19">
        <text>alpha-ribazole 5'-phosphate + adenosylcob(III)inamide-GDP = adenosylcob(III)alamin 5'-phosphate + GMP + H(+)</text>
        <dbReference type="Rhea" id="RHEA:23560"/>
        <dbReference type="ChEBI" id="CHEBI:15378"/>
        <dbReference type="ChEBI" id="CHEBI:57918"/>
        <dbReference type="ChEBI" id="CHEBI:58115"/>
        <dbReference type="ChEBI" id="CHEBI:60487"/>
        <dbReference type="ChEBI" id="CHEBI:60493"/>
        <dbReference type="EC" id="2.7.8.26"/>
    </reaction>
</comment>
<evidence type="ECO:0000256" key="18">
    <source>
        <dbReference type="ARBA" id="ARBA00049504"/>
    </source>
</evidence>
<comment type="similarity">
    <text evidence="4 19">Belongs to the CobS family.</text>
</comment>
<evidence type="ECO:0000256" key="6">
    <source>
        <dbReference type="ARBA" id="ARBA00015850"/>
    </source>
</evidence>
<evidence type="ECO:0000256" key="8">
    <source>
        <dbReference type="ARBA" id="ARBA00022573"/>
    </source>
</evidence>
<keyword evidence="21" id="KW-1185">Reference proteome</keyword>
<comment type="subcellular location">
    <subcellularLocation>
        <location evidence="2 19">Cell membrane</location>
        <topology evidence="2 19">Multi-pass membrane protein</topology>
    </subcellularLocation>
</comment>
<name>A0ABV7FTP1_9PROT</name>
<dbReference type="NCBIfam" id="TIGR00317">
    <property type="entry name" value="cobS"/>
    <property type="match status" value="1"/>
</dbReference>
<evidence type="ECO:0000256" key="13">
    <source>
        <dbReference type="ARBA" id="ARBA00023136"/>
    </source>
</evidence>
<comment type="cofactor">
    <cofactor evidence="1 19">
        <name>Mg(2+)</name>
        <dbReference type="ChEBI" id="CHEBI:18420"/>
    </cofactor>
</comment>
<dbReference type="PANTHER" id="PTHR34148:SF1">
    <property type="entry name" value="ADENOSYLCOBINAMIDE-GDP RIBAZOLETRANSFERASE"/>
    <property type="match status" value="1"/>
</dbReference>
<comment type="caution">
    <text evidence="20">The sequence shown here is derived from an EMBL/GenBank/DDBJ whole genome shotgun (WGS) entry which is preliminary data.</text>
</comment>
<evidence type="ECO:0000256" key="14">
    <source>
        <dbReference type="ARBA" id="ARBA00025228"/>
    </source>
</evidence>
<accession>A0ABV7FTP1</accession>
<evidence type="ECO:0000256" key="7">
    <source>
        <dbReference type="ARBA" id="ARBA00022475"/>
    </source>
</evidence>
<evidence type="ECO:0000256" key="16">
    <source>
        <dbReference type="ARBA" id="ARBA00032853"/>
    </source>
</evidence>
<keyword evidence="9 19" id="KW-0808">Transferase</keyword>
<evidence type="ECO:0000256" key="1">
    <source>
        <dbReference type="ARBA" id="ARBA00001946"/>
    </source>
</evidence>
<dbReference type="Proteomes" id="UP001595593">
    <property type="component" value="Unassembled WGS sequence"/>
</dbReference>
<evidence type="ECO:0000256" key="17">
    <source>
        <dbReference type="ARBA" id="ARBA00048623"/>
    </source>
</evidence>
<reference evidence="21" key="1">
    <citation type="journal article" date="2019" name="Int. J. Syst. Evol. Microbiol.">
        <title>The Global Catalogue of Microorganisms (GCM) 10K type strain sequencing project: providing services to taxonomists for standard genome sequencing and annotation.</title>
        <authorList>
            <consortium name="The Broad Institute Genomics Platform"/>
            <consortium name="The Broad Institute Genome Sequencing Center for Infectious Disease"/>
            <person name="Wu L."/>
            <person name="Ma J."/>
        </authorList>
    </citation>
    <scope>NUCLEOTIDE SEQUENCE [LARGE SCALE GENOMIC DNA]</scope>
    <source>
        <strain evidence="21">KCTC 52094</strain>
    </source>
</reference>
<dbReference type="EC" id="2.7.8.26" evidence="5 19"/>
<comment type="function">
    <text evidence="14 19">Joins adenosylcobinamide-GDP and alpha-ribazole to generate adenosylcobalamin (Ado-cobalamin). Also synthesizes adenosylcobalamin 5'-phosphate from adenosylcobinamide-GDP and alpha-ribazole 5'-phosphate.</text>
</comment>
<keyword evidence="12 19" id="KW-1133">Transmembrane helix</keyword>